<comment type="caution">
    <text evidence="2">The sequence shown here is derived from an EMBL/GenBank/DDBJ whole genome shotgun (WGS) entry which is preliminary data.</text>
</comment>
<gene>
    <name evidence="2" type="ORF">HGRIS_014094</name>
</gene>
<dbReference type="Proteomes" id="UP001556367">
    <property type="component" value="Unassembled WGS sequence"/>
</dbReference>
<evidence type="ECO:0000313" key="2">
    <source>
        <dbReference type="EMBL" id="KAL0958772.1"/>
    </source>
</evidence>
<protein>
    <submittedName>
        <fullName evidence="2">Uncharacterized protein</fullName>
    </submittedName>
</protein>
<organism evidence="2 3">
    <name type="scientific">Hohenbuehelia grisea</name>
    <dbReference type="NCBI Taxonomy" id="104357"/>
    <lineage>
        <taxon>Eukaryota</taxon>
        <taxon>Fungi</taxon>
        <taxon>Dikarya</taxon>
        <taxon>Basidiomycota</taxon>
        <taxon>Agaricomycotina</taxon>
        <taxon>Agaricomycetes</taxon>
        <taxon>Agaricomycetidae</taxon>
        <taxon>Agaricales</taxon>
        <taxon>Pleurotineae</taxon>
        <taxon>Pleurotaceae</taxon>
        <taxon>Hohenbuehelia</taxon>
    </lineage>
</organism>
<name>A0ABR3JUI4_9AGAR</name>
<accession>A0ABR3JUI4</accession>
<keyword evidence="3" id="KW-1185">Reference proteome</keyword>
<evidence type="ECO:0000256" key="1">
    <source>
        <dbReference type="SAM" id="MobiDB-lite"/>
    </source>
</evidence>
<evidence type="ECO:0000313" key="3">
    <source>
        <dbReference type="Proteomes" id="UP001556367"/>
    </source>
</evidence>
<reference evidence="3" key="1">
    <citation type="submission" date="2024-06" db="EMBL/GenBank/DDBJ databases">
        <title>Multi-omics analyses provide insights into the biosynthesis of the anticancer antibiotic pleurotin in Hohenbuehelia grisea.</title>
        <authorList>
            <person name="Weaver J.A."/>
            <person name="Alberti F."/>
        </authorList>
    </citation>
    <scope>NUCLEOTIDE SEQUENCE [LARGE SCALE GENOMIC DNA]</scope>
    <source>
        <strain evidence="3">T-177</strain>
    </source>
</reference>
<proteinExistence type="predicted"/>
<dbReference type="EMBL" id="JASNQZ010000003">
    <property type="protein sequence ID" value="KAL0958772.1"/>
    <property type="molecule type" value="Genomic_DNA"/>
</dbReference>
<feature type="compositionally biased region" description="Polar residues" evidence="1">
    <location>
        <begin position="105"/>
        <end position="118"/>
    </location>
</feature>
<feature type="region of interest" description="Disordered" evidence="1">
    <location>
        <begin position="88"/>
        <end position="118"/>
    </location>
</feature>
<sequence>MAFTTALSLQYYHHTSTTGVTSLNSHHVPELHFDTAYSAVAAPLLRFSHDILRSLLLSRQPIATPSSHCTPSTSRLVFPVTLHLSRTSQSRPLEPGGVAPRLSPSVKTCSNHPVSASA</sequence>